<feature type="chain" id="PRO_5011557818" evidence="1">
    <location>
        <begin position="22"/>
        <end position="196"/>
    </location>
</feature>
<dbReference type="SUPFAM" id="SSF56925">
    <property type="entry name" value="OMPA-like"/>
    <property type="match status" value="1"/>
</dbReference>
<dbReference type="RefSeq" id="WP_089678361.1">
    <property type="nucleotide sequence ID" value="NZ_FNFO01000001.1"/>
</dbReference>
<dbReference type="Proteomes" id="UP000198510">
    <property type="component" value="Unassembled WGS sequence"/>
</dbReference>
<keyword evidence="3" id="KW-1185">Reference proteome</keyword>
<evidence type="ECO:0000313" key="3">
    <source>
        <dbReference type="Proteomes" id="UP000198510"/>
    </source>
</evidence>
<dbReference type="InterPro" id="IPR011250">
    <property type="entry name" value="OMP/PagP_B-barrel"/>
</dbReference>
<name>A0A1G8XLH6_9BACT</name>
<dbReference type="EMBL" id="FNFO01000001">
    <property type="protein sequence ID" value="SDJ90630.1"/>
    <property type="molecule type" value="Genomic_DNA"/>
</dbReference>
<dbReference type="AlphaFoldDB" id="A0A1G8XLH6"/>
<reference evidence="2 3" key="1">
    <citation type="submission" date="2016-10" db="EMBL/GenBank/DDBJ databases">
        <authorList>
            <person name="de Groot N.N."/>
        </authorList>
    </citation>
    <scope>NUCLEOTIDE SEQUENCE [LARGE SCALE GENOMIC DNA]</scope>
    <source>
        <strain evidence="2 3">DSM 25186</strain>
    </source>
</reference>
<feature type="signal peptide" evidence="1">
    <location>
        <begin position="1"/>
        <end position="21"/>
    </location>
</feature>
<evidence type="ECO:0000256" key="1">
    <source>
        <dbReference type="SAM" id="SignalP"/>
    </source>
</evidence>
<sequence>MRKTSILYVAVLMLLSAGVFAQAFEQGTSVISLGYGIGNLNKTLFSTYESEAGYDYTGVGPFFGKFEYGVSDRVGIGLNVAHVGVNVRYNEEYNGETYNYRVNWRNTSILGRVNIHFANTEKLDAFWGAGIGYRFGAWSYEDNNPDDSSENKIGALNPLGFETTIGVRYFFLENIGVYAEAGIAKAPLQFGVNVRF</sequence>
<keyword evidence="1" id="KW-0732">Signal</keyword>
<dbReference type="OrthoDB" id="658990at2"/>
<protein>
    <submittedName>
        <fullName evidence="2">Uncharacterized protein</fullName>
    </submittedName>
</protein>
<proteinExistence type="predicted"/>
<gene>
    <name evidence="2" type="ORF">SAMN05421823_101385</name>
</gene>
<organism evidence="2 3">
    <name type="scientific">Catalinimonas alkaloidigena</name>
    <dbReference type="NCBI Taxonomy" id="1075417"/>
    <lineage>
        <taxon>Bacteria</taxon>
        <taxon>Pseudomonadati</taxon>
        <taxon>Bacteroidota</taxon>
        <taxon>Cytophagia</taxon>
        <taxon>Cytophagales</taxon>
        <taxon>Catalimonadaceae</taxon>
        <taxon>Catalinimonas</taxon>
    </lineage>
</organism>
<accession>A0A1G8XLH6</accession>
<evidence type="ECO:0000313" key="2">
    <source>
        <dbReference type="EMBL" id="SDJ90630.1"/>
    </source>
</evidence>
<dbReference type="Gene3D" id="2.40.160.20">
    <property type="match status" value="1"/>
</dbReference>